<keyword evidence="1" id="KW-0689">Ribosomal protein</keyword>
<evidence type="ECO:0000313" key="1">
    <source>
        <dbReference type="EMBL" id="ABC60419.1"/>
    </source>
</evidence>
<name>Q0QJQ0_VERDA</name>
<organism evidence="1">
    <name type="scientific">Verticillium dahliae</name>
    <name type="common">Verticillium wilt</name>
    <dbReference type="NCBI Taxonomy" id="27337"/>
    <lineage>
        <taxon>Eukaryota</taxon>
        <taxon>Fungi</taxon>
        <taxon>Dikarya</taxon>
        <taxon>Ascomycota</taxon>
        <taxon>Pezizomycotina</taxon>
        <taxon>Sordariomycetes</taxon>
        <taxon>Hypocreomycetidae</taxon>
        <taxon>Glomerellales</taxon>
        <taxon>Plectosphaerellaceae</taxon>
        <taxon>Verticillium</taxon>
    </lineage>
</organism>
<reference evidence="1" key="1">
    <citation type="journal article" date="2006" name="Curr. Genet.">
        <title>The complete mitochondrial genome of the vascular wilt fungus Verticillium dahliae: a novel gene order for Verticillium and a diagnostic tool for species identification.</title>
        <authorList>
            <person name="Pantou M.P."/>
            <person name="Kouvelis V.N."/>
            <person name="Typas M.A."/>
        </authorList>
    </citation>
    <scope>NUCLEOTIDE SEQUENCE</scope>
</reference>
<keyword evidence="1" id="KW-0496">Mitochondrion</keyword>
<dbReference type="RefSeq" id="YP_667822.1">
    <property type="nucleotide sequence ID" value="NC_008248.1"/>
</dbReference>
<protein>
    <submittedName>
        <fullName evidence="1">Ribosomal protein S3</fullName>
    </submittedName>
</protein>
<accession>Q0QJQ0</accession>
<sequence length="474" mass="55891">MKKNTNLNLFNTNLNNKFKSIPFKPRSNDLGEVRYLPPVSKEWKNTVYSYSKHDMKNLPVYNSNANEIIKGYFNLFFKDHKFLDSRFISRKKQREFLRRIYVSNIETKHTNSKIIVTLYTLNIGKNILQKNYRNLCRFFDFKILSYWTRKLNKKIKTINLFMKQKHTAFNNNNLLVKFNDLENKKKLFILKYKLLSESLSWYNLYLKLYLTRAMKFRYYNKLDSLRRYQYNYHLNKFKFENNVFLGKLNTILSKLYNNNIEFNIINQKSVTLNTDILTEMLTLKIRREKTNIVSLIKNVLQHFKLPKTNRVQKKSGWIKTSSTSLLANKYKNSSLISILNKNNLNIDENCSLNELLKEITNYSSKSFVSNGNINNVSNKQDYNNISNIIFNSIKYKNLEGVRLKAKGRLSRPGRADRSQIKLGWKGGLKNIEASYKGLPTVTYRGYDKPNISYSISNSKRSAGAFAIRGWVSGK</sequence>
<dbReference type="GO" id="GO:0005840">
    <property type="term" value="C:ribosome"/>
    <property type="evidence" value="ECO:0007669"/>
    <property type="project" value="UniProtKB-KW"/>
</dbReference>
<keyword evidence="1" id="KW-0687">Ribonucleoprotein</keyword>
<geneLocation type="mitochondrion" evidence="1"/>
<proteinExistence type="predicted"/>
<gene>
    <name evidence="1" type="primary">rps3</name>
</gene>
<dbReference type="AlphaFoldDB" id="Q0QJQ0"/>
<dbReference type="EMBL" id="DQ351941">
    <property type="protein sequence ID" value="ABC60419.1"/>
    <property type="molecule type" value="Genomic_DNA"/>
</dbReference>